<evidence type="ECO:0000313" key="2">
    <source>
        <dbReference type="EMBL" id="MBU2788675.1"/>
    </source>
</evidence>
<evidence type="ECO:0008006" key="4">
    <source>
        <dbReference type="Google" id="ProtNLM"/>
    </source>
</evidence>
<sequence length="331" mass="36962">MGDRVDDRTSGQPERKADTERLYGRLVRRILERSTREGVETLGDLGVWLRDQAWSASTLRLYRMALLWYLVDVGQQGTREEVGRVLGMDGARKVRRKTGPGKRRKSEKGWAEVSEWLGGRNVRAAADTALWMSGAMRLGIRPVEWWDTAVDREVPGRVWIPTSKVKRDAQGRRVRGAGQEDVTGRVWRCLDFALDADGCSADWAVVVAMLAMRDGYRAEGDTAEAVLACFAQWLRRGWDAVHGRKRPRITLYTARHVFAGRLKAEGMDRWRIAAAMGQMSEKSSKVYGRAQHSGGGLQPANGLHPANGFHPSHGLRPVVVNPVVKRGPSGR</sequence>
<feature type="region of interest" description="Disordered" evidence="1">
    <location>
        <begin position="289"/>
        <end position="331"/>
    </location>
</feature>
<gene>
    <name evidence="2" type="ORF">HFQ13_10775</name>
</gene>
<dbReference type="Proteomes" id="UP001197378">
    <property type="component" value="Unassembled WGS sequence"/>
</dbReference>
<dbReference type="GO" id="GO:0003677">
    <property type="term" value="F:DNA binding"/>
    <property type="evidence" value="ECO:0007669"/>
    <property type="project" value="InterPro"/>
</dbReference>
<dbReference type="EMBL" id="JAAXYO010000154">
    <property type="protein sequence ID" value="MBU2788675.1"/>
    <property type="molecule type" value="Genomic_DNA"/>
</dbReference>
<protein>
    <recommendedName>
        <fullName evidence="4">Tyr recombinase domain-containing protein</fullName>
    </recommendedName>
</protein>
<evidence type="ECO:0000313" key="3">
    <source>
        <dbReference type="Proteomes" id="UP001197378"/>
    </source>
</evidence>
<dbReference type="AlphaFoldDB" id="A0AAE3CKM8"/>
<keyword evidence="3" id="KW-1185">Reference proteome</keyword>
<evidence type="ECO:0000256" key="1">
    <source>
        <dbReference type="SAM" id="MobiDB-lite"/>
    </source>
</evidence>
<proteinExistence type="predicted"/>
<accession>A0AAE3CKM8</accession>
<reference evidence="2" key="1">
    <citation type="journal article" date="2021" name="ISME J.">
        <title>Genomic evolution of the class Acidithiobacillia: deep-branching Proteobacteria living in extreme acidic conditions.</title>
        <authorList>
            <person name="Moya-Beltran A."/>
            <person name="Beard S."/>
            <person name="Rojas-Villalobos C."/>
            <person name="Issotta F."/>
            <person name="Gallardo Y."/>
            <person name="Ulloa R."/>
            <person name="Giaveno A."/>
            <person name="Degli Esposti M."/>
            <person name="Johnson D.B."/>
            <person name="Quatrini R."/>
        </authorList>
    </citation>
    <scope>NUCLEOTIDE SEQUENCE</scope>
    <source>
        <strain evidence="2">VAN18-1</strain>
    </source>
</reference>
<dbReference type="InterPro" id="IPR011010">
    <property type="entry name" value="DNA_brk_join_enz"/>
</dbReference>
<organism evidence="2 3">
    <name type="scientific">Igneacidithiobacillus copahuensis</name>
    <dbReference type="NCBI Taxonomy" id="2724909"/>
    <lineage>
        <taxon>Bacteria</taxon>
        <taxon>Pseudomonadati</taxon>
        <taxon>Pseudomonadota</taxon>
        <taxon>Acidithiobacillia</taxon>
        <taxon>Acidithiobacillales</taxon>
        <taxon>Acidithiobacillaceae</taxon>
        <taxon>Igneacidithiobacillus</taxon>
    </lineage>
</organism>
<dbReference type="SUPFAM" id="SSF56349">
    <property type="entry name" value="DNA breaking-rejoining enzymes"/>
    <property type="match status" value="1"/>
</dbReference>
<dbReference type="RefSeq" id="WP_215885728.1">
    <property type="nucleotide sequence ID" value="NZ_JAAXYO010000154.1"/>
</dbReference>
<comment type="caution">
    <text evidence="2">The sequence shown here is derived from an EMBL/GenBank/DDBJ whole genome shotgun (WGS) entry which is preliminary data.</text>
</comment>
<name>A0AAE3CKM8_9PROT</name>